<protein>
    <submittedName>
        <fullName evidence="2">Uncharacterized protein</fullName>
    </submittedName>
</protein>
<proteinExistence type="predicted"/>
<keyword evidence="3" id="KW-1185">Reference proteome</keyword>
<dbReference type="Proteomes" id="UP000023541">
    <property type="component" value="Unassembled WGS sequence"/>
</dbReference>
<dbReference type="RefSeq" id="WP_034241525.1">
    <property type="nucleotide sequence ID" value="NZ_AQRA01000004.1"/>
</dbReference>
<dbReference type="EMBL" id="AQRA01000004">
    <property type="protein sequence ID" value="EZH74003.1"/>
    <property type="molecule type" value="Genomic_DNA"/>
</dbReference>
<keyword evidence="1" id="KW-1133">Transmembrane helix</keyword>
<keyword evidence="1" id="KW-0812">Transmembrane</keyword>
<evidence type="ECO:0000256" key="1">
    <source>
        <dbReference type="SAM" id="Phobius"/>
    </source>
</evidence>
<dbReference type="eggNOG" id="ENOG50312A9">
    <property type="taxonomic scope" value="Bacteria"/>
</dbReference>
<evidence type="ECO:0000313" key="2">
    <source>
        <dbReference type="EMBL" id="EZH74003.1"/>
    </source>
</evidence>
<dbReference type="AlphaFoldDB" id="A0A023BW23"/>
<sequence>MVSSSNVSEIILRVTGALFYILPILVFIILTIYYMSKKGTTKEGILILIGNILILIVAILHQFLYMFIDSWGFDIYSIINTGVNTISFIGSILFLIGFYIMIQKIIKNKVSE</sequence>
<accession>A0A023BW23</accession>
<organism evidence="2 3">
    <name type="scientific">Aquimarina atlantica</name>
    <dbReference type="NCBI Taxonomy" id="1317122"/>
    <lineage>
        <taxon>Bacteria</taxon>
        <taxon>Pseudomonadati</taxon>
        <taxon>Bacteroidota</taxon>
        <taxon>Flavobacteriia</taxon>
        <taxon>Flavobacteriales</taxon>
        <taxon>Flavobacteriaceae</taxon>
        <taxon>Aquimarina</taxon>
    </lineage>
</organism>
<feature type="transmembrane region" description="Helical" evidence="1">
    <location>
        <begin position="85"/>
        <end position="102"/>
    </location>
</feature>
<reference evidence="2 3" key="1">
    <citation type="submission" date="2014-04" db="EMBL/GenBank/DDBJ databases">
        <title>Aquimarina sp. 22II-S11-z7 Genome Sequencing.</title>
        <authorList>
            <person name="Lai Q."/>
        </authorList>
    </citation>
    <scope>NUCLEOTIDE SEQUENCE [LARGE SCALE GENOMIC DNA]</scope>
    <source>
        <strain evidence="2 3">22II-S11-z7</strain>
    </source>
</reference>
<comment type="caution">
    <text evidence="2">The sequence shown here is derived from an EMBL/GenBank/DDBJ whole genome shotgun (WGS) entry which is preliminary data.</text>
</comment>
<keyword evidence="1" id="KW-0472">Membrane</keyword>
<feature type="transmembrane region" description="Helical" evidence="1">
    <location>
        <begin position="12"/>
        <end position="33"/>
    </location>
</feature>
<name>A0A023BW23_9FLAO</name>
<evidence type="ECO:0000313" key="3">
    <source>
        <dbReference type="Proteomes" id="UP000023541"/>
    </source>
</evidence>
<feature type="transmembrane region" description="Helical" evidence="1">
    <location>
        <begin position="45"/>
        <end position="65"/>
    </location>
</feature>
<dbReference type="STRING" id="1317122.ATO12_14085"/>
<dbReference type="OrthoDB" id="1163681at2"/>
<gene>
    <name evidence="2" type="ORF">ATO12_14085</name>
</gene>